<evidence type="ECO:0000313" key="4">
    <source>
        <dbReference type="Proteomes" id="UP000676409"/>
    </source>
</evidence>
<reference evidence="3" key="1">
    <citation type="submission" date="2021-04" db="EMBL/GenBank/DDBJ databases">
        <title>The complete genome sequence of Caulobacter sp. S6.</title>
        <authorList>
            <person name="Tang Y."/>
            <person name="Ouyang W."/>
            <person name="Liu Q."/>
            <person name="Huang B."/>
            <person name="Guo Z."/>
            <person name="Lei P."/>
        </authorList>
    </citation>
    <scope>NUCLEOTIDE SEQUENCE</scope>
    <source>
        <strain evidence="3">S6</strain>
    </source>
</reference>
<dbReference type="Gene3D" id="2.160.20.120">
    <property type="match status" value="1"/>
</dbReference>
<accession>A0A975G2Q7</accession>
<sequence>MIRTLALIAAVSFVLAIGCFAGVMASAGGPFWIDDSGQVHRGTWSHWDHDHEDHEHWNRSHDDDGDRSPAAQRDFTWTGGHKLIIDVPADVTYQQGAATKLTISGPQAVLNRLRVQNGEISTDGFGWDDGRLKISLTAPDVDSFEVNGSGDLAITGFNHDQLSVEIAGSGKAAAEGQAKRAELHISGSGDADFTNLKLDEAKVEVSGSGDAVIGPKQMAQVDISGSGNVRLLNAPKTQKFSVSGSGQVTQPNRG</sequence>
<dbReference type="PANTHER" id="PTHR39200">
    <property type="entry name" value="HYPOTHETICAL EXPORTED PROTEIN"/>
    <property type="match status" value="1"/>
</dbReference>
<dbReference type="Pfam" id="PF10988">
    <property type="entry name" value="DUF2807"/>
    <property type="match status" value="1"/>
</dbReference>
<feature type="chain" id="PRO_5037915081" evidence="1">
    <location>
        <begin position="22"/>
        <end position="254"/>
    </location>
</feature>
<dbReference type="PROSITE" id="PS51257">
    <property type="entry name" value="PROKAR_LIPOPROTEIN"/>
    <property type="match status" value="1"/>
</dbReference>
<evidence type="ECO:0000313" key="3">
    <source>
        <dbReference type="EMBL" id="QUD89467.1"/>
    </source>
</evidence>
<proteinExistence type="predicted"/>
<keyword evidence="1" id="KW-0732">Signal</keyword>
<organism evidence="3 4">
    <name type="scientific">Phenylobacterium montanum</name>
    <dbReference type="NCBI Taxonomy" id="2823693"/>
    <lineage>
        <taxon>Bacteria</taxon>
        <taxon>Pseudomonadati</taxon>
        <taxon>Pseudomonadota</taxon>
        <taxon>Alphaproteobacteria</taxon>
        <taxon>Caulobacterales</taxon>
        <taxon>Caulobacteraceae</taxon>
        <taxon>Phenylobacterium</taxon>
    </lineage>
</organism>
<dbReference type="EMBL" id="CP073078">
    <property type="protein sequence ID" value="QUD89467.1"/>
    <property type="molecule type" value="Genomic_DNA"/>
</dbReference>
<protein>
    <submittedName>
        <fullName evidence="3">DUF2807 domain-containing protein</fullName>
    </submittedName>
</protein>
<dbReference type="RefSeq" id="WP_211939519.1">
    <property type="nucleotide sequence ID" value="NZ_CP073078.1"/>
</dbReference>
<keyword evidence="4" id="KW-1185">Reference proteome</keyword>
<gene>
    <name evidence="3" type="ORF">KCG34_06190</name>
</gene>
<name>A0A975G2Q7_9CAUL</name>
<dbReference type="KEGG" id="caul:KCG34_06190"/>
<dbReference type="InterPro" id="IPR021255">
    <property type="entry name" value="DUF2807"/>
</dbReference>
<dbReference type="PANTHER" id="PTHR39200:SF1">
    <property type="entry name" value="AUTO-TRANSPORTER ADHESIN HEAD GIN DOMAIN-CONTAINING PROTEIN-RELATED"/>
    <property type="match status" value="1"/>
</dbReference>
<feature type="domain" description="Putative auto-transporter adhesin head GIN" evidence="2">
    <location>
        <begin position="84"/>
        <end position="235"/>
    </location>
</feature>
<evidence type="ECO:0000259" key="2">
    <source>
        <dbReference type="Pfam" id="PF10988"/>
    </source>
</evidence>
<dbReference type="AlphaFoldDB" id="A0A975G2Q7"/>
<dbReference type="Proteomes" id="UP000676409">
    <property type="component" value="Chromosome"/>
</dbReference>
<feature type="signal peptide" evidence="1">
    <location>
        <begin position="1"/>
        <end position="21"/>
    </location>
</feature>
<evidence type="ECO:0000256" key="1">
    <source>
        <dbReference type="SAM" id="SignalP"/>
    </source>
</evidence>